<keyword evidence="3" id="KW-1185">Reference proteome</keyword>
<dbReference type="EMBL" id="JAFEUZ010000036">
    <property type="protein sequence ID" value="KAG5464035.1"/>
    <property type="molecule type" value="Genomic_DNA"/>
</dbReference>
<comment type="caution">
    <text evidence="2">The sequence shown here is derived from an EMBL/GenBank/DDBJ whole genome shotgun (WGS) entry which is preliminary data.</text>
</comment>
<dbReference type="AlphaFoldDB" id="A0A836GSR8"/>
<dbReference type="GeneID" id="92510379"/>
<dbReference type="Proteomes" id="UP000673552">
    <property type="component" value="Chromosome 36"/>
</dbReference>
<feature type="region of interest" description="Disordered" evidence="1">
    <location>
        <begin position="767"/>
        <end position="796"/>
    </location>
</feature>
<feature type="compositionally biased region" description="Polar residues" evidence="1">
    <location>
        <begin position="70"/>
        <end position="82"/>
    </location>
</feature>
<feature type="compositionally biased region" description="Low complexity" evidence="1">
    <location>
        <begin position="642"/>
        <end position="661"/>
    </location>
</feature>
<feature type="compositionally biased region" description="Low complexity" evidence="1">
    <location>
        <begin position="263"/>
        <end position="284"/>
    </location>
</feature>
<name>A0A836GSR8_9TRYP</name>
<feature type="compositionally biased region" description="Low complexity" evidence="1">
    <location>
        <begin position="108"/>
        <end position="119"/>
    </location>
</feature>
<feature type="region of interest" description="Disordered" evidence="1">
    <location>
        <begin position="60"/>
        <end position="86"/>
    </location>
</feature>
<feature type="region of interest" description="Disordered" evidence="1">
    <location>
        <begin position="108"/>
        <end position="136"/>
    </location>
</feature>
<feature type="region of interest" description="Disordered" evidence="1">
    <location>
        <begin position="597"/>
        <end position="702"/>
    </location>
</feature>
<feature type="region of interest" description="Disordered" evidence="1">
    <location>
        <begin position="869"/>
        <end position="938"/>
    </location>
</feature>
<evidence type="ECO:0000313" key="2">
    <source>
        <dbReference type="EMBL" id="KAG5464035.1"/>
    </source>
</evidence>
<feature type="compositionally biased region" description="Basic residues" evidence="1">
    <location>
        <begin position="322"/>
        <end position="334"/>
    </location>
</feature>
<feature type="region of interest" description="Disordered" evidence="1">
    <location>
        <begin position="542"/>
        <end position="566"/>
    </location>
</feature>
<gene>
    <name evidence="2" type="ORF">LSCM1_00215</name>
</gene>
<sequence>MPPTQGGKDCSRAPLPGVATSSDGGERHFALALVPLTIEEEQAARQVYDAHRIQLRKIRHHTKHARATQRRSQITKTASPSPLSRGAAVGERELLRLLRRLYQSAQAMMASSAHTTTSRPRPPQRRAASLTKAANAAGAPRALTSNEYLLGLAEVCFGARRFQTLMTAATADGDVPVPFPVGNEDQDAPALSAASHSRLSSPSIGLTIGETLSFFCCLTSGLAASALEEGQPRHAGHIARLGAKTASLQPRRDLTPSQRRRSASASTRQSALQVCRLRSALAARRQSRPPPSSLARIVARPAAPTSPSPSRAEMSGAAALIRPRKPHGRGKGLRSRTAALPPPSPNLFSSDSYESDATYKGDPILMYVQRRAFAEIAEGQGSRDSSTVTLVRLAKVLRWFNIALNPSAVERVCGVPMRSSPESPISIDFDAFVKIIDSGLHAPCCSEGSCSSFASTLASAGNAGDSQTDVLALDLLPEPPLWAAPVLPLIPGWTAATAASFSAGRGVAPCARSTCSISPVRDSEGSNRSLLAAASVASASHPRQSSLSSVAPTTSSAESGARVRRSSLDTDDAYPFVARDSAMAVLCRSIRQRLRRELRRSVSSGSEALLPLRDGQSSANWSDVGTAPKEEDYPQPSPFTQRTTAVSYSSRSSSPSTAPASMLSGDVTAAGLRRGSGLVSMRHSSEASSTPPTSSKGRSGTTCNTQLLRQRLRKQVSQSRAVAPALPPRSYAYTKTPALRSVRAHPDSSGEEVIVSQCPITARRWRGRQLSGPPPAGRETARRLPPSTGAVGRCRQLQRSTHLLTSLSPYSSTDHDLRATGGHHRLRSAALSAQGRMRRSLSLKPFPGQSALYALPAAEPDSFASLLFQPAPPQTTSRRPKLSRPRSCSTRPAAARTLGGCVARVSHPPFSQSARSSPLPWSREASQGPLEGRRLSSR</sequence>
<evidence type="ECO:0008006" key="4">
    <source>
        <dbReference type="Google" id="ProtNLM"/>
    </source>
</evidence>
<feature type="compositionally biased region" description="Low complexity" evidence="1">
    <location>
        <begin position="293"/>
        <end position="312"/>
    </location>
</feature>
<feature type="compositionally biased region" description="Basic residues" evidence="1">
    <location>
        <begin position="60"/>
        <end position="69"/>
    </location>
</feature>
<reference evidence="2 3" key="1">
    <citation type="submission" date="2021-03" db="EMBL/GenBank/DDBJ databases">
        <title>Leishmania (Mundinia) martiniquensis Genome sequencing and assembly.</title>
        <authorList>
            <person name="Almutairi H."/>
            <person name="Gatherer D."/>
        </authorList>
    </citation>
    <scope>NUCLEOTIDE SEQUENCE [LARGE SCALE GENOMIC DNA]</scope>
    <source>
        <strain evidence="2">LSCM1</strain>
    </source>
</reference>
<organism evidence="2 3">
    <name type="scientific">Leishmania martiniquensis</name>
    <dbReference type="NCBI Taxonomy" id="1580590"/>
    <lineage>
        <taxon>Eukaryota</taxon>
        <taxon>Discoba</taxon>
        <taxon>Euglenozoa</taxon>
        <taxon>Kinetoplastea</taxon>
        <taxon>Metakinetoplastina</taxon>
        <taxon>Trypanosomatida</taxon>
        <taxon>Trypanosomatidae</taxon>
        <taxon>Leishmaniinae</taxon>
        <taxon>Leishmania</taxon>
    </lineage>
</organism>
<dbReference type="RefSeq" id="XP_067173972.1">
    <property type="nucleotide sequence ID" value="XM_067317867.1"/>
</dbReference>
<protein>
    <recommendedName>
        <fullName evidence="4">Streptococcal hemagglutinin-like protein</fullName>
    </recommendedName>
</protein>
<evidence type="ECO:0000256" key="1">
    <source>
        <dbReference type="SAM" id="MobiDB-lite"/>
    </source>
</evidence>
<feature type="region of interest" description="Disordered" evidence="1">
    <location>
        <begin position="240"/>
        <end position="354"/>
    </location>
</feature>
<feature type="region of interest" description="Disordered" evidence="1">
    <location>
        <begin position="1"/>
        <end position="24"/>
    </location>
</feature>
<dbReference type="KEGG" id="lmat:92510379"/>
<feature type="compositionally biased region" description="Low complexity" evidence="1">
    <location>
        <begin position="686"/>
        <end position="695"/>
    </location>
</feature>
<dbReference type="OrthoDB" id="267655at2759"/>
<proteinExistence type="predicted"/>
<feature type="compositionally biased region" description="Low complexity" evidence="1">
    <location>
        <begin position="542"/>
        <end position="557"/>
    </location>
</feature>
<evidence type="ECO:0000313" key="3">
    <source>
        <dbReference type="Proteomes" id="UP000673552"/>
    </source>
</evidence>
<accession>A0A836GSR8</accession>